<dbReference type="RefSeq" id="WP_203973550.1">
    <property type="nucleotide sequence ID" value="NZ_BAAAKY010000044.1"/>
</dbReference>
<organism evidence="2 3">
    <name type="scientific">Planotetraspora silvatica</name>
    <dbReference type="NCBI Taxonomy" id="234614"/>
    <lineage>
        <taxon>Bacteria</taxon>
        <taxon>Bacillati</taxon>
        <taxon>Actinomycetota</taxon>
        <taxon>Actinomycetes</taxon>
        <taxon>Streptosporangiales</taxon>
        <taxon>Streptosporangiaceae</taxon>
        <taxon>Planotetraspora</taxon>
    </lineage>
</organism>
<dbReference type="AlphaFoldDB" id="A0A8J3UPJ5"/>
<dbReference type="InterPro" id="IPR005152">
    <property type="entry name" value="Lipase_secreted"/>
</dbReference>
<dbReference type="PANTHER" id="PTHR34853">
    <property type="match status" value="1"/>
</dbReference>
<gene>
    <name evidence="2" type="ORF">Psi02_24580</name>
</gene>
<dbReference type="GO" id="GO:0004806">
    <property type="term" value="F:triacylglycerol lipase activity"/>
    <property type="evidence" value="ECO:0007669"/>
    <property type="project" value="InterPro"/>
</dbReference>
<dbReference type="Proteomes" id="UP000644610">
    <property type="component" value="Unassembled WGS sequence"/>
</dbReference>
<dbReference type="SUPFAM" id="SSF53474">
    <property type="entry name" value="alpha/beta-Hydrolases"/>
    <property type="match status" value="1"/>
</dbReference>
<dbReference type="PANTHER" id="PTHR34853:SF1">
    <property type="entry name" value="LIPASE 5"/>
    <property type="match status" value="1"/>
</dbReference>
<protein>
    <submittedName>
        <fullName evidence="2">Lipase</fullName>
    </submittedName>
</protein>
<accession>A0A8J3UPJ5</accession>
<reference evidence="2" key="1">
    <citation type="submission" date="2021-01" db="EMBL/GenBank/DDBJ databases">
        <title>Whole genome shotgun sequence of Planotetraspora silvatica NBRC 100141.</title>
        <authorList>
            <person name="Komaki H."/>
            <person name="Tamura T."/>
        </authorList>
    </citation>
    <scope>NUCLEOTIDE SEQUENCE</scope>
    <source>
        <strain evidence="2">NBRC 100141</strain>
    </source>
</reference>
<dbReference type="PIRSF" id="PIRSF029171">
    <property type="entry name" value="Esterase_LipA"/>
    <property type="match status" value="1"/>
</dbReference>
<feature type="signal peptide" evidence="1">
    <location>
        <begin position="1"/>
        <end position="27"/>
    </location>
</feature>
<keyword evidence="1" id="KW-0732">Signal</keyword>
<sequence length="428" mass="44503">MKTLLNALLVAVAVMAPVTATVTPARADVVCDDWCQGAWAQQRANALPRTAFYDPPSPLRRAPAGTLIRQQPATGYTVPAGARVTRLLYHSRTAGGRDVAASAVVLVPSGTSPHGGWPVVVDAHGTSGMARDCAPSLMRDLYHGDQMARFLDRGYAVVAPDYAGLGTDGAHALGDKTAAADDVVYALQAARRAVPGLSRSWVLWGHSQGGAAALAVAERQVRHPVDGYRGAVVTSPAASLDKIAEHAATGPGLGAFIALIAAGAHVSDPGIDPRRLLTAEAVSRLETTRTGCLGVVSAVFGDLTGPDLVRPGYLTDPRFARFLETNSTGAQRVAGPVLLLQGQADTVIPAWMTDEVAETLRRSGSAVDYRTYPGLEHDTYPGQTVGIDDGAMPDILAWVANRFGHGIDAGSTAADANSASGPRRRSAG</sequence>
<dbReference type="EMBL" id="BOOQ01000013">
    <property type="protein sequence ID" value="GII46034.1"/>
    <property type="molecule type" value="Genomic_DNA"/>
</dbReference>
<evidence type="ECO:0000256" key="1">
    <source>
        <dbReference type="SAM" id="SignalP"/>
    </source>
</evidence>
<name>A0A8J3UPJ5_9ACTN</name>
<evidence type="ECO:0000313" key="2">
    <source>
        <dbReference type="EMBL" id="GII46034.1"/>
    </source>
</evidence>
<proteinExistence type="predicted"/>
<comment type="caution">
    <text evidence="2">The sequence shown here is derived from an EMBL/GenBank/DDBJ whole genome shotgun (WGS) entry which is preliminary data.</text>
</comment>
<dbReference type="Gene3D" id="3.40.50.1820">
    <property type="entry name" value="alpha/beta hydrolase"/>
    <property type="match status" value="2"/>
</dbReference>
<dbReference type="InterPro" id="IPR029058">
    <property type="entry name" value="AB_hydrolase_fold"/>
</dbReference>
<keyword evidence="3" id="KW-1185">Reference proteome</keyword>
<dbReference type="GO" id="GO:0016042">
    <property type="term" value="P:lipid catabolic process"/>
    <property type="evidence" value="ECO:0007669"/>
    <property type="project" value="InterPro"/>
</dbReference>
<dbReference type="Pfam" id="PF03583">
    <property type="entry name" value="LIP"/>
    <property type="match status" value="1"/>
</dbReference>
<evidence type="ECO:0000313" key="3">
    <source>
        <dbReference type="Proteomes" id="UP000644610"/>
    </source>
</evidence>
<feature type="chain" id="PRO_5035240680" evidence="1">
    <location>
        <begin position="28"/>
        <end position="428"/>
    </location>
</feature>